<dbReference type="EMBL" id="BJYD01000006">
    <property type="protein sequence ID" value="GEN52762.1"/>
    <property type="molecule type" value="Genomic_DNA"/>
</dbReference>
<feature type="transmembrane region" description="Helical" evidence="1">
    <location>
        <begin position="59"/>
        <end position="80"/>
    </location>
</feature>
<name>A0A511WTY3_9BACI</name>
<feature type="transmembrane region" description="Helical" evidence="1">
    <location>
        <begin position="36"/>
        <end position="52"/>
    </location>
</feature>
<evidence type="ECO:0000313" key="3">
    <source>
        <dbReference type="Proteomes" id="UP000321886"/>
    </source>
</evidence>
<sequence length="90" mass="10852">MTNLMLFVLFLAWGFFLYFGTHFVEQEDPYVGENLSILLVYVIWGIGYYLQLKQPTMKRALVVMVLFLGMQVVFFFNLYYVTTFFEWIFE</sequence>
<reference evidence="2 3" key="1">
    <citation type="submission" date="2019-07" db="EMBL/GenBank/DDBJ databases">
        <title>Whole genome shotgun sequence of Halobacillus faecis NBRC 103569.</title>
        <authorList>
            <person name="Hosoyama A."/>
            <person name="Uohara A."/>
            <person name="Ohji S."/>
            <person name="Ichikawa N."/>
        </authorList>
    </citation>
    <scope>NUCLEOTIDE SEQUENCE [LARGE SCALE GENOMIC DNA]</scope>
    <source>
        <strain evidence="2 3">NBRC 103569</strain>
    </source>
</reference>
<dbReference type="AlphaFoldDB" id="A0A511WTY3"/>
<proteinExistence type="predicted"/>
<protein>
    <submittedName>
        <fullName evidence="2">Uncharacterized protein</fullName>
    </submittedName>
</protein>
<dbReference type="Proteomes" id="UP000321886">
    <property type="component" value="Unassembled WGS sequence"/>
</dbReference>
<keyword evidence="1" id="KW-0472">Membrane</keyword>
<dbReference type="OrthoDB" id="2972742at2"/>
<dbReference type="RefSeq" id="WP_146813836.1">
    <property type="nucleotide sequence ID" value="NZ_BJYD01000006.1"/>
</dbReference>
<comment type="caution">
    <text evidence="2">The sequence shown here is derived from an EMBL/GenBank/DDBJ whole genome shotgun (WGS) entry which is preliminary data.</text>
</comment>
<keyword evidence="1" id="KW-1133">Transmembrane helix</keyword>
<organism evidence="2 3">
    <name type="scientific">Halobacillus faecis</name>
    <dbReference type="NCBI Taxonomy" id="360184"/>
    <lineage>
        <taxon>Bacteria</taxon>
        <taxon>Bacillati</taxon>
        <taxon>Bacillota</taxon>
        <taxon>Bacilli</taxon>
        <taxon>Bacillales</taxon>
        <taxon>Bacillaceae</taxon>
        <taxon>Halobacillus</taxon>
    </lineage>
</organism>
<evidence type="ECO:0000256" key="1">
    <source>
        <dbReference type="SAM" id="Phobius"/>
    </source>
</evidence>
<accession>A0A511WTY3</accession>
<gene>
    <name evidence="2" type="ORF">HFA01_10240</name>
</gene>
<keyword evidence="3" id="KW-1185">Reference proteome</keyword>
<keyword evidence="1" id="KW-0812">Transmembrane</keyword>
<evidence type="ECO:0000313" key="2">
    <source>
        <dbReference type="EMBL" id="GEN52762.1"/>
    </source>
</evidence>